<comment type="caution">
    <text evidence="7">The sequence shown here is derived from an EMBL/GenBank/DDBJ whole genome shotgun (WGS) entry which is preliminary data.</text>
</comment>
<protein>
    <submittedName>
        <fullName evidence="7">Uncharacterized protein</fullName>
    </submittedName>
</protein>
<evidence type="ECO:0000256" key="2">
    <source>
        <dbReference type="ARBA" id="ARBA00007262"/>
    </source>
</evidence>
<comment type="subcellular location">
    <subcellularLocation>
        <location evidence="1">Membrane</location>
        <topology evidence="1">Multi-pass membrane protein</topology>
    </subcellularLocation>
</comment>
<dbReference type="Gene3D" id="6.10.110.10">
    <property type="match status" value="1"/>
</dbReference>
<dbReference type="GO" id="GO:0016020">
    <property type="term" value="C:membrane"/>
    <property type="evidence" value="ECO:0007669"/>
    <property type="project" value="UniProtKB-SubCell"/>
</dbReference>
<keyword evidence="4 6" id="KW-1133">Transmembrane helix</keyword>
<evidence type="ECO:0000256" key="4">
    <source>
        <dbReference type="ARBA" id="ARBA00022989"/>
    </source>
</evidence>
<name>A0A8T2Q8N1_CERRI</name>
<feature type="transmembrane region" description="Helical" evidence="6">
    <location>
        <begin position="12"/>
        <end position="32"/>
    </location>
</feature>
<evidence type="ECO:0000313" key="8">
    <source>
        <dbReference type="Proteomes" id="UP000825935"/>
    </source>
</evidence>
<dbReference type="PANTHER" id="PTHR16932">
    <property type="entry name" value="INTERFERON ALPHA-INDUCIBLE PROTEIN 27"/>
    <property type="match status" value="1"/>
</dbReference>
<sequence length="96" mass="9427">MDIALWQIVRAHILCCYVGASIVVPAAIYFAGFTTAGIAAGSLGATLMSTYGGAVPAGSLCAVLQSIGAAGLAGKTVVLTQTVAAGLGLAGFAIRR</sequence>
<evidence type="ECO:0000256" key="5">
    <source>
        <dbReference type="ARBA" id="ARBA00023136"/>
    </source>
</evidence>
<dbReference type="AlphaFoldDB" id="A0A8T2Q8N1"/>
<dbReference type="Pfam" id="PF06140">
    <property type="entry name" value="Ifi-6-16"/>
    <property type="match status" value="1"/>
</dbReference>
<dbReference type="OrthoDB" id="440424at2759"/>
<dbReference type="InterPro" id="IPR009311">
    <property type="entry name" value="IFI6/IFI27-like"/>
</dbReference>
<keyword evidence="5 6" id="KW-0472">Membrane</keyword>
<organism evidence="7 8">
    <name type="scientific">Ceratopteris richardii</name>
    <name type="common">Triangle waterfern</name>
    <dbReference type="NCBI Taxonomy" id="49495"/>
    <lineage>
        <taxon>Eukaryota</taxon>
        <taxon>Viridiplantae</taxon>
        <taxon>Streptophyta</taxon>
        <taxon>Embryophyta</taxon>
        <taxon>Tracheophyta</taxon>
        <taxon>Polypodiopsida</taxon>
        <taxon>Polypodiidae</taxon>
        <taxon>Polypodiales</taxon>
        <taxon>Pteridineae</taxon>
        <taxon>Pteridaceae</taxon>
        <taxon>Parkerioideae</taxon>
        <taxon>Ceratopteris</taxon>
    </lineage>
</organism>
<dbReference type="EMBL" id="CM035442">
    <property type="protein sequence ID" value="KAH7280016.1"/>
    <property type="molecule type" value="Genomic_DNA"/>
</dbReference>
<dbReference type="Proteomes" id="UP000825935">
    <property type="component" value="Chromosome 37"/>
</dbReference>
<evidence type="ECO:0000256" key="3">
    <source>
        <dbReference type="ARBA" id="ARBA00022692"/>
    </source>
</evidence>
<keyword evidence="3 6" id="KW-0812">Transmembrane</keyword>
<evidence type="ECO:0000313" key="7">
    <source>
        <dbReference type="EMBL" id="KAH7280016.1"/>
    </source>
</evidence>
<proteinExistence type="inferred from homology"/>
<comment type="similarity">
    <text evidence="2">Belongs to the IFI6/IFI27 family.</text>
</comment>
<evidence type="ECO:0000256" key="1">
    <source>
        <dbReference type="ARBA" id="ARBA00004141"/>
    </source>
</evidence>
<dbReference type="PANTHER" id="PTHR16932:SF18">
    <property type="entry name" value="INTERFERON, ALPHA-INDUCIBLE PROTEIN 27-LIKE 2"/>
    <property type="match status" value="1"/>
</dbReference>
<reference evidence="7" key="1">
    <citation type="submission" date="2021-08" db="EMBL/GenBank/DDBJ databases">
        <title>WGS assembly of Ceratopteris richardii.</title>
        <authorList>
            <person name="Marchant D.B."/>
            <person name="Chen G."/>
            <person name="Jenkins J."/>
            <person name="Shu S."/>
            <person name="Leebens-Mack J."/>
            <person name="Grimwood J."/>
            <person name="Schmutz J."/>
            <person name="Soltis P."/>
            <person name="Soltis D."/>
            <person name="Chen Z.-H."/>
        </authorList>
    </citation>
    <scope>NUCLEOTIDE SEQUENCE</scope>
    <source>
        <strain evidence="7">Whitten #5841</strain>
        <tissue evidence="7">Leaf</tissue>
    </source>
</reference>
<keyword evidence="8" id="KW-1185">Reference proteome</keyword>
<accession>A0A8T2Q8N1</accession>
<evidence type="ECO:0000256" key="6">
    <source>
        <dbReference type="SAM" id="Phobius"/>
    </source>
</evidence>
<feature type="transmembrane region" description="Helical" evidence="6">
    <location>
        <begin position="38"/>
        <end position="64"/>
    </location>
</feature>
<dbReference type="InterPro" id="IPR038213">
    <property type="entry name" value="IFI6/IFI27-like_sf"/>
</dbReference>
<dbReference type="OMA" id="MAAEINC"/>
<gene>
    <name evidence="7" type="ORF">KP509_37G048300</name>
</gene>